<keyword evidence="2" id="KW-1185">Reference proteome</keyword>
<dbReference type="Pfam" id="PF14125">
    <property type="entry name" value="DUF4292"/>
    <property type="match status" value="1"/>
</dbReference>
<protein>
    <submittedName>
        <fullName evidence="1">DUF4292 domain-containing protein</fullName>
    </submittedName>
</protein>
<accession>A0ABS6YC43</accession>
<dbReference type="Proteomes" id="UP000788426">
    <property type="component" value="Unassembled WGS sequence"/>
</dbReference>
<evidence type="ECO:0000313" key="1">
    <source>
        <dbReference type="EMBL" id="MBW4769139.1"/>
    </source>
</evidence>
<gene>
    <name evidence="1" type="ORF">KZO38_05120</name>
</gene>
<comment type="caution">
    <text evidence="1">The sequence shown here is derived from an EMBL/GenBank/DDBJ whole genome shotgun (WGS) entry which is preliminary data.</text>
</comment>
<sequence length="316" mass="35544">MKGINNKQRKQLQLKAITMFSAVLLLSACGAKKQLVKDNSTAVTVNNTTTTNQVAKKENSEALLKLAFIQKVADTKVFSDNITGSMSFSLNTGNKTINLPGSIKMRKNKVIRLQLFIPLLGTEVGRLEFTPDYVLVVDRLHREYIKGDYSQIDFLKANGLNFYSLQSLFWNQLLLPGQNNVTESDLKKYDVKLASDNAAQNVITFSKDKFKYEWKADKTDGRISDVAVQYNSADHGTSLLTWKYNNFKSVGVKAFPAEQEFQLSTNAMQKQKQATIKISMNEVKTDSDWEETTTLSDKYKKIEAQDVLGKIMSAGF</sequence>
<dbReference type="InterPro" id="IPR025634">
    <property type="entry name" value="DUF4292"/>
</dbReference>
<evidence type="ECO:0000313" key="2">
    <source>
        <dbReference type="Proteomes" id="UP000788426"/>
    </source>
</evidence>
<dbReference type="EMBL" id="JAHXCT010000003">
    <property type="protein sequence ID" value="MBW4769139.1"/>
    <property type="molecule type" value="Genomic_DNA"/>
</dbReference>
<dbReference type="PROSITE" id="PS51257">
    <property type="entry name" value="PROKAR_LIPOPROTEIN"/>
    <property type="match status" value="1"/>
</dbReference>
<name>A0ABS6YC43_9BACT</name>
<reference evidence="1 2" key="1">
    <citation type="submission" date="2021-07" db="EMBL/GenBank/DDBJ databases">
        <title>Genomic diversity and antimicrobial resistance of Prevotella spp. isolated from chronic lung disease airways.</title>
        <authorList>
            <person name="Webb K.A."/>
            <person name="Olagoke O.S."/>
            <person name="Baird T."/>
            <person name="Neill J."/>
            <person name="Pham A."/>
            <person name="Wells T.J."/>
            <person name="Ramsay K.A."/>
            <person name="Bell S.C."/>
            <person name="Sarovich D.S."/>
            <person name="Price E.P."/>
        </authorList>
    </citation>
    <scope>NUCLEOTIDE SEQUENCE [LARGE SCALE GENOMIC DNA]</scope>
    <source>
        <strain evidence="1 2">SCHI0011.S.12</strain>
    </source>
</reference>
<organism evidence="1 2">
    <name type="scientific">Hoylesella nanceiensis</name>
    <dbReference type="NCBI Taxonomy" id="425941"/>
    <lineage>
        <taxon>Bacteria</taxon>
        <taxon>Pseudomonadati</taxon>
        <taxon>Bacteroidota</taxon>
        <taxon>Bacteroidia</taxon>
        <taxon>Bacteroidales</taxon>
        <taxon>Prevotellaceae</taxon>
        <taxon>Hoylesella</taxon>
    </lineage>
</organism>
<proteinExistence type="predicted"/>
<dbReference type="RefSeq" id="WP_219480708.1">
    <property type="nucleotide sequence ID" value="NZ_JAHXCT010000003.1"/>
</dbReference>